<dbReference type="AlphaFoldDB" id="A0A1F5THV4"/>
<dbReference type="EMBL" id="MFGM01000008">
    <property type="protein sequence ID" value="OGF38131.1"/>
    <property type="molecule type" value="Genomic_DNA"/>
</dbReference>
<gene>
    <name evidence="1" type="ORF">A2482_01350</name>
</gene>
<dbReference type="Proteomes" id="UP000178656">
    <property type="component" value="Unassembled WGS sequence"/>
</dbReference>
<reference evidence="1 2" key="1">
    <citation type="journal article" date="2016" name="Nat. Commun.">
        <title>Thousands of microbial genomes shed light on interconnected biogeochemical processes in an aquifer system.</title>
        <authorList>
            <person name="Anantharaman K."/>
            <person name="Brown C.T."/>
            <person name="Hug L.A."/>
            <person name="Sharon I."/>
            <person name="Castelle C.J."/>
            <person name="Probst A.J."/>
            <person name="Thomas B.C."/>
            <person name="Singh A."/>
            <person name="Wilkins M.J."/>
            <person name="Karaoz U."/>
            <person name="Brodie E.L."/>
            <person name="Williams K.H."/>
            <person name="Hubbard S.S."/>
            <person name="Banfield J.F."/>
        </authorList>
    </citation>
    <scope>NUCLEOTIDE SEQUENCE [LARGE SCALE GENOMIC DNA]</scope>
</reference>
<sequence length="138" mass="16087">MTRINKNMTEIIYKKLSYKVNGAAFETQNTLGRYRGHGQYVDKLESALLKNGLKCSREVPLAPSFQAEKKNRNIPDLVVEGEEGRLVIEVKAKRILTKKDYFQLQRYLASGNFRLGILLNFRQYCLKPKRIINSEYKR</sequence>
<accession>A0A1F5THV4</accession>
<evidence type="ECO:0008006" key="3">
    <source>
        <dbReference type="Google" id="ProtNLM"/>
    </source>
</evidence>
<organism evidence="1 2">
    <name type="scientific">Candidatus Falkowbacteria bacterium RIFOXYC2_FULL_48_21</name>
    <dbReference type="NCBI Taxonomy" id="1798005"/>
    <lineage>
        <taxon>Bacteria</taxon>
        <taxon>Candidatus Falkowiibacteriota</taxon>
    </lineage>
</organism>
<dbReference type="InterPro" id="IPR026350">
    <property type="entry name" value="GxxExxY"/>
</dbReference>
<dbReference type="Pfam" id="PF13366">
    <property type="entry name" value="PDDEXK_3"/>
    <property type="match status" value="1"/>
</dbReference>
<protein>
    <recommendedName>
        <fullName evidence="3">GxxExxY protein</fullName>
    </recommendedName>
</protein>
<proteinExistence type="predicted"/>
<dbReference type="NCBIfam" id="TIGR04256">
    <property type="entry name" value="GxxExxY"/>
    <property type="match status" value="1"/>
</dbReference>
<name>A0A1F5THV4_9BACT</name>
<evidence type="ECO:0000313" key="1">
    <source>
        <dbReference type="EMBL" id="OGF38131.1"/>
    </source>
</evidence>
<evidence type="ECO:0000313" key="2">
    <source>
        <dbReference type="Proteomes" id="UP000178656"/>
    </source>
</evidence>
<comment type="caution">
    <text evidence="1">The sequence shown here is derived from an EMBL/GenBank/DDBJ whole genome shotgun (WGS) entry which is preliminary data.</text>
</comment>